<accession>A0A6B3RHC1</accession>
<keyword evidence="1" id="KW-1133">Transmembrane helix</keyword>
<dbReference type="EMBL" id="JAAIKE010000001">
    <property type="protein sequence ID" value="NEX44791.1"/>
    <property type="molecule type" value="Genomic_DNA"/>
</dbReference>
<evidence type="ECO:0000256" key="1">
    <source>
        <dbReference type="SAM" id="Phobius"/>
    </source>
</evidence>
<proteinExistence type="predicted"/>
<evidence type="ECO:0000313" key="3">
    <source>
        <dbReference type="Proteomes" id="UP000481421"/>
    </source>
</evidence>
<keyword evidence="1" id="KW-0812">Transmembrane</keyword>
<dbReference type="RefSeq" id="WP_164608847.1">
    <property type="nucleotide sequence ID" value="NZ_JAAIKE010000001.1"/>
</dbReference>
<dbReference type="Proteomes" id="UP000481421">
    <property type="component" value="Unassembled WGS sequence"/>
</dbReference>
<organism evidence="2 3">
    <name type="scientific">Pseudotabrizicola algicola</name>
    <dbReference type="NCBI Taxonomy" id="2709381"/>
    <lineage>
        <taxon>Bacteria</taxon>
        <taxon>Pseudomonadati</taxon>
        <taxon>Pseudomonadota</taxon>
        <taxon>Alphaproteobacteria</taxon>
        <taxon>Rhodobacterales</taxon>
        <taxon>Paracoccaceae</taxon>
        <taxon>Pseudotabrizicola</taxon>
    </lineage>
</organism>
<keyword evidence="1" id="KW-0472">Membrane</keyword>
<keyword evidence="3" id="KW-1185">Reference proteome</keyword>
<sequence length="97" mass="10899">MARTPRTPPLFLRPASYRQRRRRDAARLLPVVGVFLILLPVLWAPQDTFHRDTAPDGIYLFVAWAVLIGLAMLISRSLTAPEDEDDGAAPVDQDFGR</sequence>
<protein>
    <submittedName>
        <fullName evidence="2">Uncharacterized protein</fullName>
    </submittedName>
</protein>
<gene>
    <name evidence="2" type="ORF">G3572_01120</name>
</gene>
<name>A0A6B3RHC1_9RHOB</name>
<dbReference type="AlphaFoldDB" id="A0A6B3RHC1"/>
<feature type="transmembrane region" description="Helical" evidence="1">
    <location>
        <begin position="28"/>
        <end position="45"/>
    </location>
</feature>
<evidence type="ECO:0000313" key="2">
    <source>
        <dbReference type="EMBL" id="NEX44791.1"/>
    </source>
</evidence>
<comment type="caution">
    <text evidence="2">The sequence shown here is derived from an EMBL/GenBank/DDBJ whole genome shotgun (WGS) entry which is preliminary data.</text>
</comment>
<feature type="transmembrane region" description="Helical" evidence="1">
    <location>
        <begin position="57"/>
        <end position="74"/>
    </location>
</feature>
<reference evidence="2 3" key="1">
    <citation type="submission" date="2020-02" db="EMBL/GenBank/DDBJ databases">
        <title>Rhodobacter algicola sp. nov., isolated from microalga culture.</title>
        <authorList>
            <person name="Park C.-Y."/>
        </authorList>
    </citation>
    <scope>NUCLEOTIDE SEQUENCE [LARGE SCALE GENOMIC DNA]</scope>
    <source>
        <strain evidence="2 3">ETT8</strain>
    </source>
</reference>